<organism evidence="4 5">
    <name type="scientific">Deinococcus yavapaiensis KR-236</name>
    <dbReference type="NCBI Taxonomy" id="694435"/>
    <lineage>
        <taxon>Bacteria</taxon>
        <taxon>Thermotogati</taxon>
        <taxon>Deinococcota</taxon>
        <taxon>Deinococci</taxon>
        <taxon>Deinococcales</taxon>
        <taxon>Deinococcaceae</taxon>
        <taxon>Deinococcus</taxon>
    </lineage>
</organism>
<dbReference type="SUPFAM" id="SSF111384">
    <property type="entry name" value="OmpH-like"/>
    <property type="match status" value="1"/>
</dbReference>
<dbReference type="RefSeq" id="WP_110887479.1">
    <property type="nucleotide sequence ID" value="NZ_QJSX01000011.1"/>
</dbReference>
<evidence type="ECO:0000256" key="3">
    <source>
        <dbReference type="SAM" id="SignalP"/>
    </source>
</evidence>
<accession>A0A318S3D8</accession>
<dbReference type="InterPro" id="IPR005632">
    <property type="entry name" value="Chaperone_Skp"/>
</dbReference>
<dbReference type="GO" id="GO:0005829">
    <property type="term" value="C:cytosol"/>
    <property type="evidence" value="ECO:0007669"/>
    <property type="project" value="TreeGrafter"/>
</dbReference>
<keyword evidence="5" id="KW-1185">Reference proteome</keyword>
<dbReference type="InterPro" id="IPR024930">
    <property type="entry name" value="Skp_dom_sf"/>
</dbReference>
<dbReference type="EMBL" id="QJSX01000011">
    <property type="protein sequence ID" value="PYE52902.1"/>
    <property type="molecule type" value="Genomic_DNA"/>
</dbReference>
<evidence type="ECO:0000256" key="2">
    <source>
        <dbReference type="ARBA" id="ARBA00022729"/>
    </source>
</evidence>
<proteinExistence type="inferred from homology"/>
<reference evidence="4 5" key="1">
    <citation type="submission" date="2018-06" db="EMBL/GenBank/DDBJ databases">
        <title>Genomic Encyclopedia of Type Strains, Phase IV (KMG-IV): sequencing the most valuable type-strain genomes for metagenomic binning, comparative biology and taxonomic classification.</title>
        <authorList>
            <person name="Goeker M."/>
        </authorList>
    </citation>
    <scope>NUCLEOTIDE SEQUENCE [LARGE SCALE GENOMIC DNA]</scope>
    <source>
        <strain evidence="4 5">DSM 18048</strain>
    </source>
</reference>
<keyword evidence="2 3" id="KW-0732">Signal</keyword>
<dbReference type="SMART" id="SM00935">
    <property type="entry name" value="OmpH"/>
    <property type="match status" value="1"/>
</dbReference>
<dbReference type="PANTHER" id="PTHR35089:SF1">
    <property type="entry name" value="CHAPERONE PROTEIN SKP"/>
    <property type="match status" value="1"/>
</dbReference>
<dbReference type="GO" id="GO:0051082">
    <property type="term" value="F:unfolded protein binding"/>
    <property type="evidence" value="ECO:0007669"/>
    <property type="project" value="InterPro"/>
</dbReference>
<feature type="chain" id="PRO_5016266733" evidence="3">
    <location>
        <begin position="25"/>
        <end position="163"/>
    </location>
</feature>
<gene>
    <name evidence="4" type="ORF">DES52_11174</name>
</gene>
<comment type="caution">
    <text evidence="4">The sequence shown here is derived from an EMBL/GenBank/DDBJ whole genome shotgun (WGS) entry which is preliminary data.</text>
</comment>
<protein>
    <submittedName>
        <fullName evidence="4">Periplasmic chaperone for outer membrane proteins Skp</fullName>
    </submittedName>
</protein>
<dbReference type="AlphaFoldDB" id="A0A318S3D8"/>
<evidence type="ECO:0000256" key="1">
    <source>
        <dbReference type="ARBA" id="ARBA00009091"/>
    </source>
</evidence>
<sequence>MKVAKLLPLAAATGLALVTLAPHAQTAAPQKIGFVNVEAVYNAHPGWATFQKARTDAAAKLKPTEDQIRALQAKGTNISAQERQTLDTLVKTYQSTQQQLTDDINKRLSPIDEDVNKAIAATAKSQGFTVVMNRAVAASSQLVIYADEQTTDFTQAVVNQIKK</sequence>
<evidence type="ECO:0000313" key="4">
    <source>
        <dbReference type="EMBL" id="PYE52902.1"/>
    </source>
</evidence>
<comment type="similarity">
    <text evidence="1">Belongs to the Skp family.</text>
</comment>
<dbReference type="GO" id="GO:0050821">
    <property type="term" value="P:protein stabilization"/>
    <property type="evidence" value="ECO:0007669"/>
    <property type="project" value="TreeGrafter"/>
</dbReference>
<dbReference type="Pfam" id="PF03938">
    <property type="entry name" value="OmpH"/>
    <property type="match status" value="1"/>
</dbReference>
<dbReference type="Proteomes" id="UP000248326">
    <property type="component" value="Unassembled WGS sequence"/>
</dbReference>
<dbReference type="Gene3D" id="3.30.910.20">
    <property type="entry name" value="Skp domain"/>
    <property type="match status" value="1"/>
</dbReference>
<evidence type="ECO:0000313" key="5">
    <source>
        <dbReference type="Proteomes" id="UP000248326"/>
    </source>
</evidence>
<feature type="signal peptide" evidence="3">
    <location>
        <begin position="1"/>
        <end position="24"/>
    </location>
</feature>
<name>A0A318S3D8_9DEIO</name>
<dbReference type="OrthoDB" id="72463at2"/>
<dbReference type="PANTHER" id="PTHR35089">
    <property type="entry name" value="CHAPERONE PROTEIN SKP"/>
    <property type="match status" value="1"/>
</dbReference>